<name>A0A1L3GY97_9ASPA</name>
<organism evidence="3">
    <name type="scientific">Freesia hybrid cultivar</name>
    <dbReference type="NCBI Taxonomy" id="867926"/>
    <lineage>
        <taxon>Eukaryota</taxon>
        <taxon>Viridiplantae</taxon>
        <taxon>Streptophyta</taxon>
        <taxon>Embryophyta</taxon>
        <taxon>Tracheophyta</taxon>
        <taxon>Spermatophyta</taxon>
        <taxon>Magnoliopsida</taxon>
        <taxon>Liliopsida</taxon>
        <taxon>Asparagales</taxon>
        <taxon>Iridaceae</taxon>
        <taxon>Crocoideae</taxon>
        <taxon>Freesieae</taxon>
        <taxon>Freesia</taxon>
    </lineage>
</organism>
<keyword evidence="1" id="KW-0560">Oxidoreductase</keyword>
<sequence length="325" mass="36278">MEDMEEKKKKRVCVTGASGFVGSWLVKLLLSKDYIVHGTVRDPSDEKNDHLKKLDNASDNLQFFKADLLDYKSLTAAIAGCEGVFHVASSVPSSKLPNPEIEIIAPALNGTLNVLEACSEGKVKRVIVVSSLAAVGMNPSWSLDKVRNEECWSDMEYDRRTENWYSLSKTLAEINAFDYAAKHKLDVVTVCPSLCIGPLLQATMNASSLVLISLLKGDRLSVENKVRHLVDVRDVADALLMVYEKPEASGRYICAPHAIKMSDLIDILKSMYPQYNYPNNFVEPNNEPRASSEKLKMLGWECRPLKETLIDTVEYYQVAGLLEKD</sequence>
<dbReference type="CDD" id="cd08958">
    <property type="entry name" value="FR_SDR_e"/>
    <property type="match status" value="1"/>
</dbReference>
<dbReference type="InterPro" id="IPR001509">
    <property type="entry name" value="Epimerase_deHydtase"/>
</dbReference>
<dbReference type="InterPro" id="IPR050425">
    <property type="entry name" value="NAD(P)_dehydrat-like"/>
</dbReference>
<feature type="domain" description="NAD-dependent epimerase/dehydratase" evidence="2">
    <location>
        <begin position="12"/>
        <end position="249"/>
    </location>
</feature>
<accession>A0A1L3GY97</accession>
<dbReference type="AlphaFoldDB" id="A0A1L3GY97"/>
<dbReference type="Gene3D" id="3.40.50.720">
    <property type="entry name" value="NAD(P)-binding Rossmann-like Domain"/>
    <property type="match status" value="1"/>
</dbReference>
<evidence type="ECO:0000256" key="1">
    <source>
        <dbReference type="ARBA" id="ARBA00023002"/>
    </source>
</evidence>
<reference evidence="3" key="1">
    <citation type="submission" date="2015-11" db="EMBL/GenBank/DDBJ databases">
        <title>Molecular Cloning and Characterization of several Dihydroflavonol-4-Reductase Superfamily members from Freesia hybrida.</title>
        <authorList>
            <person name="Gao X."/>
            <person name="Liu X.X."/>
            <person name="Cai X.Q."/>
            <person name="Li Y.Q."/>
            <person name="Wang L."/>
        </authorList>
    </citation>
    <scope>NUCLEOTIDE SEQUENCE</scope>
</reference>
<proteinExistence type="evidence at transcript level"/>
<dbReference type="FunFam" id="3.40.50.720:FF:000382">
    <property type="entry name" value="NAD(P)-binding Rossmann-fold superfamily protein"/>
    <property type="match status" value="1"/>
</dbReference>
<protein>
    <submittedName>
        <fullName evidence="3">Putative cinnamoyl-CoA reductase 5</fullName>
    </submittedName>
</protein>
<dbReference type="GO" id="GO:0016616">
    <property type="term" value="F:oxidoreductase activity, acting on the CH-OH group of donors, NAD or NADP as acceptor"/>
    <property type="evidence" value="ECO:0007669"/>
    <property type="project" value="TreeGrafter"/>
</dbReference>
<evidence type="ECO:0000259" key="2">
    <source>
        <dbReference type="Pfam" id="PF01370"/>
    </source>
</evidence>
<dbReference type="Pfam" id="PF01370">
    <property type="entry name" value="Epimerase"/>
    <property type="match status" value="1"/>
</dbReference>
<dbReference type="InterPro" id="IPR036291">
    <property type="entry name" value="NAD(P)-bd_dom_sf"/>
</dbReference>
<evidence type="ECO:0000313" key="3">
    <source>
        <dbReference type="EMBL" id="APG32500.1"/>
    </source>
</evidence>
<dbReference type="SUPFAM" id="SSF51735">
    <property type="entry name" value="NAD(P)-binding Rossmann-fold domains"/>
    <property type="match status" value="1"/>
</dbReference>
<dbReference type="PANTHER" id="PTHR10366">
    <property type="entry name" value="NAD DEPENDENT EPIMERASE/DEHYDRATASE"/>
    <property type="match status" value="1"/>
</dbReference>
<dbReference type="EMBL" id="KU132395">
    <property type="protein sequence ID" value="APG32500.1"/>
    <property type="molecule type" value="mRNA"/>
</dbReference>
<dbReference type="PANTHER" id="PTHR10366:SF831">
    <property type="entry name" value="NAD-DEPENDENT EPIMERASE_DEHYDRATASE DOMAIN-CONTAINING PROTEIN"/>
    <property type="match status" value="1"/>
</dbReference>